<dbReference type="EMBL" id="HBEM01002754">
    <property type="protein sequence ID" value="CAD8432074.1"/>
    <property type="molecule type" value="Transcribed_RNA"/>
</dbReference>
<feature type="region of interest" description="Disordered" evidence="1">
    <location>
        <begin position="144"/>
        <end position="181"/>
    </location>
</feature>
<dbReference type="SMART" id="SM00288">
    <property type="entry name" value="VHS"/>
    <property type="match status" value="1"/>
</dbReference>
<feature type="compositionally biased region" description="Polar residues" evidence="1">
    <location>
        <begin position="387"/>
        <end position="396"/>
    </location>
</feature>
<dbReference type="PANTHER" id="PTHR45898:SF4">
    <property type="entry name" value="TARGET OF MYB PROTEIN 1"/>
    <property type="match status" value="1"/>
</dbReference>
<dbReference type="PANTHER" id="PTHR45898">
    <property type="entry name" value="TOM1-LIKE PROTEIN"/>
    <property type="match status" value="1"/>
</dbReference>
<dbReference type="Pfam" id="PF00790">
    <property type="entry name" value="VHS"/>
    <property type="match status" value="1"/>
</dbReference>
<proteinExistence type="predicted"/>
<dbReference type="GO" id="GO:0043328">
    <property type="term" value="P:protein transport to vacuole involved in ubiquitin-dependent protein catabolic process via the multivesicular body sorting pathway"/>
    <property type="evidence" value="ECO:0007669"/>
    <property type="project" value="InterPro"/>
</dbReference>
<name>A0A7S0GRA8_9EUKA</name>
<dbReference type="GO" id="GO:0035091">
    <property type="term" value="F:phosphatidylinositol binding"/>
    <property type="evidence" value="ECO:0007669"/>
    <property type="project" value="InterPro"/>
</dbReference>
<protein>
    <recommendedName>
        <fullName evidence="2">VHS domain-containing protein</fullName>
    </recommendedName>
</protein>
<feature type="compositionally biased region" description="Basic and acidic residues" evidence="1">
    <location>
        <begin position="333"/>
        <end position="346"/>
    </location>
</feature>
<dbReference type="Gene3D" id="1.25.40.90">
    <property type="match status" value="1"/>
</dbReference>
<evidence type="ECO:0000256" key="1">
    <source>
        <dbReference type="SAM" id="MobiDB-lite"/>
    </source>
</evidence>
<feature type="compositionally biased region" description="Basic and acidic residues" evidence="1">
    <location>
        <begin position="306"/>
        <end position="317"/>
    </location>
</feature>
<dbReference type="PROSITE" id="PS50179">
    <property type="entry name" value="VHS"/>
    <property type="match status" value="1"/>
</dbReference>
<dbReference type="InterPro" id="IPR002014">
    <property type="entry name" value="VHS_dom"/>
</dbReference>
<gene>
    <name evidence="3" type="ORF">LAMO00422_LOCUS1968</name>
</gene>
<dbReference type="InterPro" id="IPR008942">
    <property type="entry name" value="ENTH_VHS"/>
</dbReference>
<evidence type="ECO:0000313" key="3">
    <source>
        <dbReference type="EMBL" id="CAD8432074.1"/>
    </source>
</evidence>
<accession>A0A7S0GRA8</accession>
<organism evidence="3">
    <name type="scientific">Amorphochlora amoebiformis</name>
    <dbReference type="NCBI Taxonomy" id="1561963"/>
    <lineage>
        <taxon>Eukaryota</taxon>
        <taxon>Sar</taxon>
        <taxon>Rhizaria</taxon>
        <taxon>Cercozoa</taxon>
        <taxon>Chlorarachniophyceae</taxon>
        <taxon>Amorphochlora</taxon>
    </lineage>
</organism>
<dbReference type="GO" id="GO:0043130">
    <property type="term" value="F:ubiquitin binding"/>
    <property type="evidence" value="ECO:0007669"/>
    <property type="project" value="InterPro"/>
</dbReference>
<feature type="domain" description="VHS" evidence="2">
    <location>
        <begin position="15"/>
        <end position="144"/>
    </location>
</feature>
<reference evidence="3" key="1">
    <citation type="submission" date="2021-01" db="EMBL/GenBank/DDBJ databases">
        <authorList>
            <person name="Corre E."/>
            <person name="Pelletier E."/>
            <person name="Niang G."/>
            <person name="Scheremetjew M."/>
            <person name="Finn R."/>
            <person name="Kale V."/>
            <person name="Holt S."/>
            <person name="Cochrane G."/>
            <person name="Meng A."/>
            <person name="Brown T."/>
            <person name="Cohen L."/>
        </authorList>
    </citation>
    <scope>NUCLEOTIDE SEQUENCE</scope>
    <source>
        <strain evidence="3">CCMP2058</strain>
    </source>
</reference>
<sequence>MFLFKSKEQSDVNTATDKMNLSDDWAAYLYISDNIRIAPDGGRKYLKAIMKNVQHREEKVACSALTLLGSCMSNDDIGRFHDVVAESAALSILGKLGRKSKYHSIRDKSLGLIRNWAEGFSQAGTHSIFGKYYRSMIRAGTSFPKPDTAPVLTPKASHDTNPNTPQRTHEEKSSDPLDSATPQYITKLRNDFIALILYVNCARDNLKPYCLTEGKKAEEKKEGKNAKEEKEGDKGREKILTEIRRPLLEIKSRLQQLITSLENEIMVDVSLKLNDEVHRTLELITNIEQGKECKCLEMAQLPHALKGEEAKREEKKKQAPGKPNEDDPFAALADRRHQEAKAEKDGNILGLFAYDTPQPSAKPSAKGSTGETAPQQGQLNLEELFDTSASPQQQEPKQAVTEDQLNDVLDLSDMNNTS</sequence>
<feature type="region of interest" description="Disordered" evidence="1">
    <location>
        <begin position="306"/>
        <end position="418"/>
    </location>
</feature>
<dbReference type="InterPro" id="IPR044836">
    <property type="entry name" value="TOL_plant"/>
</dbReference>
<dbReference type="AlphaFoldDB" id="A0A7S0GRA8"/>
<feature type="compositionally biased region" description="Polar residues" evidence="1">
    <location>
        <begin position="357"/>
        <end position="379"/>
    </location>
</feature>
<dbReference type="CDD" id="cd03561">
    <property type="entry name" value="VHS"/>
    <property type="match status" value="1"/>
</dbReference>
<evidence type="ECO:0000259" key="2">
    <source>
        <dbReference type="PROSITE" id="PS50179"/>
    </source>
</evidence>
<dbReference type="SUPFAM" id="SSF48464">
    <property type="entry name" value="ENTH/VHS domain"/>
    <property type="match status" value="1"/>
</dbReference>